<protein>
    <submittedName>
        <fullName evidence="1">Uncharacterized protein</fullName>
    </submittedName>
</protein>
<organism evidence="1">
    <name type="scientific">Gaeavirus sp</name>
    <dbReference type="NCBI Taxonomy" id="2487767"/>
    <lineage>
        <taxon>Viruses</taxon>
        <taxon>Varidnaviria</taxon>
        <taxon>Bamfordvirae</taxon>
        <taxon>Nucleocytoviricota</taxon>
        <taxon>Megaviricetes</taxon>
        <taxon>Imitervirales</taxon>
        <taxon>Mimiviridae</taxon>
        <taxon>Klosneuvirinae</taxon>
    </lineage>
</organism>
<gene>
    <name evidence="1" type="ORF">Gaeavirus16_6</name>
</gene>
<proteinExistence type="predicted"/>
<accession>A0A3G4ZZB9</accession>
<dbReference type="EMBL" id="MK072214">
    <property type="protein sequence ID" value="AYV80210.1"/>
    <property type="molecule type" value="Genomic_DNA"/>
</dbReference>
<evidence type="ECO:0000313" key="1">
    <source>
        <dbReference type="EMBL" id="AYV80210.1"/>
    </source>
</evidence>
<sequence length="76" mass="8984">MVKKVVNVEDIDELKIKSERKIFDVLRIENKTFFLDRDFNLIWDSDAELAGVINNNKYIFFDDITKIMQSIATDKI</sequence>
<reference evidence="1" key="1">
    <citation type="submission" date="2018-10" db="EMBL/GenBank/DDBJ databases">
        <title>Hidden diversity of soil giant viruses.</title>
        <authorList>
            <person name="Schulz F."/>
            <person name="Alteio L."/>
            <person name="Goudeau D."/>
            <person name="Ryan E.M."/>
            <person name="Malmstrom R.R."/>
            <person name="Blanchard J."/>
            <person name="Woyke T."/>
        </authorList>
    </citation>
    <scope>NUCLEOTIDE SEQUENCE</scope>
    <source>
        <strain evidence="1">GAV1</strain>
    </source>
</reference>
<name>A0A3G4ZZB9_9VIRU</name>